<organism evidence="1 2">
    <name type="scientific">Candidatus Scalindua japonica</name>
    <dbReference type="NCBI Taxonomy" id="1284222"/>
    <lineage>
        <taxon>Bacteria</taxon>
        <taxon>Pseudomonadati</taxon>
        <taxon>Planctomycetota</taxon>
        <taxon>Candidatus Brocadiia</taxon>
        <taxon>Candidatus Brocadiales</taxon>
        <taxon>Candidatus Scalinduaceae</taxon>
        <taxon>Candidatus Scalindua</taxon>
    </lineage>
</organism>
<evidence type="ECO:0000313" key="2">
    <source>
        <dbReference type="Proteomes" id="UP000218542"/>
    </source>
</evidence>
<protein>
    <submittedName>
        <fullName evidence="1">Transposase and inactivated derivative</fullName>
    </submittedName>
</protein>
<dbReference type="EMBL" id="BAOS01000003">
    <property type="protein sequence ID" value="GAX59405.1"/>
    <property type="molecule type" value="Genomic_DNA"/>
</dbReference>
<dbReference type="AlphaFoldDB" id="A0A286TU78"/>
<evidence type="ECO:0000313" key="1">
    <source>
        <dbReference type="EMBL" id="GAX59405.1"/>
    </source>
</evidence>
<keyword evidence="2" id="KW-1185">Reference proteome</keyword>
<comment type="caution">
    <text evidence="1">The sequence shown here is derived from an EMBL/GenBank/DDBJ whole genome shotgun (WGS) entry which is preliminary data.</text>
</comment>
<reference evidence="1 2" key="1">
    <citation type="journal article" date="2017" name="Environ. Microbiol. Rep.">
        <title>Genetic diversity of marine anaerobic ammonium-oxidizing bacteria as revealed by genomic and proteomic analyses of 'Candidatus Scalindua japonica'.</title>
        <authorList>
            <person name="Oshiki M."/>
            <person name="Mizuto K."/>
            <person name="Kimura Z."/>
            <person name="Kindaichi T."/>
            <person name="Satoh H."/>
            <person name="Okabe S."/>
        </authorList>
    </citation>
    <scope>NUCLEOTIDE SEQUENCE [LARGE SCALE GENOMIC DNA]</scope>
    <source>
        <strain evidence="2">husup-a2</strain>
    </source>
</reference>
<name>A0A286TU78_9BACT</name>
<sequence>MRTNEASLGTYVLRTNRPDLCSEEISSIHRSLTTRVDSFRNMKGNLGLRPNVHHADIPTLAHVHIAVLAYHMLTGILKKLRTADVHYNWNTIRNILATHVRVTTNMNTEDGHVIDVRTYTTNRKAAYDLQKATY</sequence>
<proteinExistence type="predicted"/>
<accession>A0A286TU78</accession>
<dbReference type="Proteomes" id="UP000218542">
    <property type="component" value="Unassembled WGS sequence"/>
</dbReference>
<gene>
    <name evidence="1" type="ORF">SCALIN_C03_0062</name>
</gene>